<feature type="domain" description="EamA" evidence="7">
    <location>
        <begin position="157"/>
        <end position="291"/>
    </location>
</feature>
<evidence type="ECO:0000256" key="5">
    <source>
        <dbReference type="ARBA" id="ARBA00023136"/>
    </source>
</evidence>
<dbReference type="SUPFAM" id="SSF103481">
    <property type="entry name" value="Multidrug resistance efflux transporter EmrE"/>
    <property type="match status" value="2"/>
</dbReference>
<evidence type="ECO:0000256" key="2">
    <source>
        <dbReference type="ARBA" id="ARBA00007362"/>
    </source>
</evidence>
<accession>A0A0E3K262</accession>
<evidence type="ECO:0000259" key="7">
    <source>
        <dbReference type="Pfam" id="PF00892"/>
    </source>
</evidence>
<feature type="transmembrane region" description="Helical" evidence="6">
    <location>
        <begin position="275"/>
        <end position="291"/>
    </location>
</feature>
<evidence type="ECO:0000256" key="6">
    <source>
        <dbReference type="SAM" id="Phobius"/>
    </source>
</evidence>
<feature type="transmembrane region" description="Helical" evidence="6">
    <location>
        <begin position="222"/>
        <end position="241"/>
    </location>
</feature>
<feature type="transmembrane region" description="Helical" evidence="6">
    <location>
        <begin position="72"/>
        <end position="93"/>
    </location>
</feature>
<protein>
    <recommendedName>
        <fullName evidence="7">EamA domain-containing protein</fullName>
    </recommendedName>
</protein>
<keyword evidence="4 6" id="KW-1133">Transmembrane helix</keyword>
<organism evidence="8 9">
    <name type="scientific">Clostridium scatologenes</name>
    <dbReference type="NCBI Taxonomy" id="1548"/>
    <lineage>
        <taxon>Bacteria</taxon>
        <taxon>Bacillati</taxon>
        <taxon>Bacillota</taxon>
        <taxon>Clostridia</taxon>
        <taxon>Eubacteriales</taxon>
        <taxon>Clostridiaceae</taxon>
        <taxon>Clostridium</taxon>
    </lineage>
</organism>
<dbReference type="Proteomes" id="UP000033115">
    <property type="component" value="Chromosome"/>
</dbReference>
<keyword evidence="9" id="KW-1185">Reference proteome</keyword>
<dbReference type="InterPro" id="IPR037185">
    <property type="entry name" value="EmrE-like"/>
</dbReference>
<feature type="transmembrane region" description="Helical" evidence="6">
    <location>
        <begin position="40"/>
        <end position="60"/>
    </location>
</feature>
<feature type="transmembrane region" description="Helical" evidence="6">
    <location>
        <begin position="12"/>
        <end position="34"/>
    </location>
</feature>
<dbReference type="HOGENOM" id="CLU_033863_5_1_9"/>
<feature type="transmembrane region" description="Helical" evidence="6">
    <location>
        <begin position="188"/>
        <end position="210"/>
    </location>
</feature>
<feature type="transmembrane region" description="Helical" evidence="6">
    <location>
        <begin position="156"/>
        <end position="176"/>
    </location>
</feature>
<sequence length="329" mass="34920">MELNTKKEHRNAILAYFAVCIFWGSTYLAIRIGVGELPPTIFAGIRFIIAGGLMFGYAAFKGLPMPKNLSEILKISIVGIFLLVGGNGGVVWAETRVSSGIASLMVATVPLFMALIESLLPSKTKINVKGWIGLLIGFAGVAFLVLSDWHKAPIDIIGITLLIASALSWAIGSVYSKGFTTSASTISNIAIQMLAGGFCLSLIGTFLGEFSKMHVTTKGLEALLYLVVFGSMVGYSCYIYILKKWPAAKAGTYAYVNPPVAVILGAIFLGEVISLKIVIATIIILAGVILVQSSKTEAITKSIKSSACTAEAAEISAEKVEEIKKKIAN</sequence>
<dbReference type="PANTHER" id="PTHR32322">
    <property type="entry name" value="INNER MEMBRANE TRANSPORTER"/>
    <property type="match status" value="1"/>
</dbReference>
<feature type="transmembrane region" description="Helical" evidence="6">
    <location>
        <begin position="99"/>
        <end position="120"/>
    </location>
</feature>
<reference evidence="8 9" key="1">
    <citation type="journal article" date="2015" name="J. Biotechnol.">
        <title>Complete genome sequence of a malodorant-producing acetogen, Clostridium scatologenes ATCC 25775(T).</title>
        <authorList>
            <person name="Zhu Z."/>
            <person name="Guo T."/>
            <person name="Zheng H."/>
            <person name="Song T."/>
            <person name="Ouyang P."/>
            <person name="Xie J."/>
        </authorList>
    </citation>
    <scope>NUCLEOTIDE SEQUENCE [LARGE SCALE GENOMIC DNA]</scope>
    <source>
        <strain evidence="8 9">ATCC 25775</strain>
    </source>
</reference>
<dbReference type="Pfam" id="PF00892">
    <property type="entry name" value="EamA"/>
    <property type="match status" value="2"/>
</dbReference>
<dbReference type="InterPro" id="IPR000620">
    <property type="entry name" value="EamA_dom"/>
</dbReference>
<dbReference type="InterPro" id="IPR050638">
    <property type="entry name" value="AA-Vitamin_Transporters"/>
</dbReference>
<evidence type="ECO:0000256" key="1">
    <source>
        <dbReference type="ARBA" id="ARBA00004141"/>
    </source>
</evidence>
<dbReference type="KEGG" id="csq:CSCA_3408"/>
<proteinExistence type="inferred from homology"/>
<keyword evidence="3 6" id="KW-0812">Transmembrane</keyword>
<comment type="similarity">
    <text evidence="2">Belongs to the EamA transporter family.</text>
</comment>
<evidence type="ECO:0000313" key="9">
    <source>
        <dbReference type="Proteomes" id="UP000033115"/>
    </source>
</evidence>
<evidence type="ECO:0000256" key="3">
    <source>
        <dbReference type="ARBA" id="ARBA00022692"/>
    </source>
</evidence>
<gene>
    <name evidence="8" type="ORF">CSCA_3408</name>
</gene>
<feature type="transmembrane region" description="Helical" evidence="6">
    <location>
        <begin position="132"/>
        <end position="150"/>
    </location>
</feature>
<dbReference type="GO" id="GO:0016020">
    <property type="term" value="C:membrane"/>
    <property type="evidence" value="ECO:0007669"/>
    <property type="project" value="UniProtKB-SubCell"/>
</dbReference>
<evidence type="ECO:0000256" key="4">
    <source>
        <dbReference type="ARBA" id="ARBA00022989"/>
    </source>
</evidence>
<dbReference type="RefSeq" id="WP_029160354.1">
    <property type="nucleotide sequence ID" value="NZ_CP009933.1"/>
</dbReference>
<feature type="transmembrane region" description="Helical" evidence="6">
    <location>
        <begin position="253"/>
        <end position="269"/>
    </location>
</feature>
<dbReference type="EMBL" id="CP009933">
    <property type="protein sequence ID" value="AKA70533.1"/>
    <property type="molecule type" value="Genomic_DNA"/>
</dbReference>
<comment type="subcellular location">
    <subcellularLocation>
        <location evidence="1">Membrane</location>
        <topology evidence="1">Multi-pass membrane protein</topology>
    </subcellularLocation>
</comment>
<name>A0A0E3K262_CLOSL</name>
<dbReference type="PANTHER" id="PTHR32322:SF2">
    <property type="entry name" value="EAMA DOMAIN-CONTAINING PROTEIN"/>
    <property type="match status" value="1"/>
</dbReference>
<feature type="domain" description="EamA" evidence="7">
    <location>
        <begin position="12"/>
        <end position="145"/>
    </location>
</feature>
<keyword evidence="5 6" id="KW-0472">Membrane</keyword>
<dbReference type="AlphaFoldDB" id="A0A0E3K262"/>
<evidence type="ECO:0000313" key="8">
    <source>
        <dbReference type="EMBL" id="AKA70533.1"/>
    </source>
</evidence>